<keyword evidence="1" id="KW-0813">Transport</keyword>
<dbReference type="FunFam" id="3.40.50.300:FF:000421">
    <property type="entry name" value="Branched-chain amino acid ABC transporter ATP-binding protein"/>
    <property type="match status" value="1"/>
</dbReference>
<keyword evidence="6" id="KW-1185">Reference proteome</keyword>
<dbReference type="PATRIC" id="fig|265546.4.peg.2129"/>
<dbReference type="PANTHER" id="PTHR45772:SF7">
    <property type="entry name" value="AMINO ACID ABC TRANSPORTER ATP-BINDING PROTEIN"/>
    <property type="match status" value="1"/>
</dbReference>
<dbReference type="CDD" id="cd03219">
    <property type="entry name" value="ABC_Mj1267_LivG_branched"/>
    <property type="match status" value="1"/>
</dbReference>
<evidence type="ECO:0000259" key="4">
    <source>
        <dbReference type="PROSITE" id="PS50893"/>
    </source>
</evidence>
<organism evidence="5 6">
    <name type="scientific">Anoxybacillus ayderensis</name>
    <dbReference type="NCBI Taxonomy" id="265546"/>
    <lineage>
        <taxon>Bacteria</taxon>
        <taxon>Bacillati</taxon>
        <taxon>Bacillota</taxon>
        <taxon>Bacilli</taxon>
        <taxon>Bacillales</taxon>
        <taxon>Anoxybacillaceae</taxon>
        <taxon>Anoxybacillus</taxon>
    </lineage>
</organism>
<dbReference type="GO" id="GO:0015188">
    <property type="term" value="F:L-isoleucine transmembrane transporter activity"/>
    <property type="evidence" value="ECO:0007669"/>
    <property type="project" value="TreeGrafter"/>
</dbReference>
<dbReference type="GO" id="GO:1903806">
    <property type="term" value="P:L-isoleucine import across plasma membrane"/>
    <property type="evidence" value="ECO:0007669"/>
    <property type="project" value="TreeGrafter"/>
</dbReference>
<dbReference type="SUPFAM" id="SSF52540">
    <property type="entry name" value="P-loop containing nucleoside triphosphate hydrolases"/>
    <property type="match status" value="1"/>
</dbReference>
<evidence type="ECO:0000313" key="5">
    <source>
        <dbReference type="EMBL" id="KIP20665.1"/>
    </source>
</evidence>
<dbReference type="InterPro" id="IPR003593">
    <property type="entry name" value="AAA+_ATPase"/>
</dbReference>
<sequence>MSILTVKQLTKQFGGLIANNNIDMDVQKGSITAVIGPNGAGKTTLFNMVTGVYQPTSGDILLNGESLVGLKPHQVAQKGISRTFQNIRLFRAMTVLENVMVGMHTHLRSGLFHMILSTPLMRKEEKEAKQEAYRLLQYVGLESLYNEEAKNLPYGAQRKLEIARALATKPKVLLLDEPAAGMNPKETAELTKLIYDMREQLQLTIILIEHDMKLVMEISEHIIVLDHGEKIAEGTPDDIRNNEKVIEAYLGKGATTAS</sequence>
<dbReference type="GO" id="GO:0042941">
    <property type="term" value="P:D-alanine transmembrane transport"/>
    <property type="evidence" value="ECO:0007669"/>
    <property type="project" value="TreeGrafter"/>
</dbReference>
<keyword evidence="2" id="KW-0547">Nucleotide-binding</keyword>
<dbReference type="InterPro" id="IPR003439">
    <property type="entry name" value="ABC_transporter-like_ATP-bd"/>
</dbReference>
<dbReference type="AlphaFoldDB" id="A0A0D0G5K2"/>
<dbReference type="GO" id="GO:0016887">
    <property type="term" value="F:ATP hydrolysis activity"/>
    <property type="evidence" value="ECO:0007669"/>
    <property type="project" value="InterPro"/>
</dbReference>
<dbReference type="GO" id="GO:0005524">
    <property type="term" value="F:ATP binding"/>
    <property type="evidence" value="ECO:0007669"/>
    <property type="project" value="UniProtKB-KW"/>
</dbReference>
<accession>A0A0D0G5K2</accession>
<dbReference type="GO" id="GO:0015808">
    <property type="term" value="P:L-alanine transport"/>
    <property type="evidence" value="ECO:0007669"/>
    <property type="project" value="TreeGrafter"/>
</dbReference>
<evidence type="ECO:0000256" key="3">
    <source>
        <dbReference type="ARBA" id="ARBA00022840"/>
    </source>
</evidence>
<name>A0A0D0G5K2_9BACL</name>
<dbReference type="InterPro" id="IPR051120">
    <property type="entry name" value="ABC_AA/LPS_Transport"/>
</dbReference>
<proteinExistence type="predicted"/>
<dbReference type="GO" id="GO:0005304">
    <property type="term" value="F:L-valine transmembrane transporter activity"/>
    <property type="evidence" value="ECO:0007669"/>
    <property type="project" value="TreeGrafter"/>
</dbReference>
<evidence type="ECO:0000313" key="6">
    <source>
        <dbReference type="Proteomes" id="UP000032047"/>
    </source>
</evidence>
<dbReference type="GO" id="GO:0005886">
    <property type="term" value="C:plasma membrane"/>
    <property type="evidence" value="ECO:0007669"/>
    <property type="project" value="TreeGrafter"/>
</dbReference>
<dbReference type="EMBL" id="JXTG01000012">
    <property type="protein sequence ID" value="KIP20665.1"/>
    <property type="molecule type" value="Genomic_DNA"/>
</dbReference>
<dbReference type="GO" id="GO:1903805">
    <property type="term" value="P:L-valine import across plasma membrane"/>
    <property type="evidence" value="ECO:0007669"/>
    <property type="project" value="TreeGrafter"/>
</dbReference>
<gene>
    <name evidence="5" type="ORF">JV16_02121</name>
</gene>
<dbReference type="InterPro" id="IPR032823">
    <property type="entry name" value="BCA_ABC_TP_C"/>
</dbReference>
<keyword evidence="5" id="KW-0378">Hydrolase</keyword>
<dbReference type="PANTHER" id="PTHR45772">
    <property type="entry name" value="CONSERVED COMPONENT OF ABC TRANSPORTER FOR NATURAL AMINO ACIDS-RELATED"/>
    <property type="match status" value="1"/>
</dbReference>
<dbReference type="EC" id="3.6.3.-" evidence="5"/>
<keyword evidence="3 5" id="KW-0067">ATP-binding</keyword>
<evidence type="ECO:0000256" key="2">
    <source>
        <dbReference type="ARBA" id="ARBA00022741"/>
    </source>
</evidence>
<dbReference type="Gene3D" id="3.40.50.300">
    <property type="entry name" value="P-loop containing nucleotide triphosphate hydrolases"/>
    <property type="match status" value="1"/>
</dbReference>
<evidence type="ECO:0000256" key="1">
    <source>
        <dbReference type="ARBA" id="ARBA00022448"/>
    </source>
</evidence>
<dbReference type="InterPro" id="IPR027417">
    <property type="entry name" value="P-loop_NTPase"/>
</dbReference>
<dbReference type="PROSITE" id="PS50893">
    <property type="entry name" value="ABC_TRANSPORTER_2"/>
    <property type="match status" value="1"/>
</dbReference>
<protein>
    <submittedName>
        <fullName evidence="5">Lipopolysaccharide export system ATP-binding protein LptB</fullName>
        <ecNumber evidence="5">3.6.3.-</ecNumber>
    </submittedName>
</protein>
<dbReference type="Pfam" id="PF12399">
    <property type="entry name" value="BCA_ABC_TP_C"/>
    <property type="match status" value="1"/>
</dbReference>
<dbReference type="SMART" id="SM00382">
    <property type="entry name" value="AAA"/>
    <property type="match status" value="1"/>
</dbReference>
<dbReference type="GO" id="GO:0015192">
    <property type="term" value="F:L-phenylalanine transmembrane transporter activity"/>
    <property type="evidence" value="ECO:0007669"/>
    <property type="project" value="TreeGrafter"/>
</dbReference>
<comment type="caution">
    <text evidence="5">The sequence shown here is derived from an EMBL/GenBank/DDBJ whole genome shotgun (WGS) entry which is preliminary data.</text>
</comment>
<reference evidence="5 6" key="1">
    <citation type="submission" date="2015-01" db="EMBL/GenBank/DDBJ databases">
        <title>Genome sequence of Anoxybacillus ayderensis strain AB04.</title>
        <authorList>
            <person name="Belduz A.O."/>
            <person name="Canakci S."/>
            <person name="Chan K.-G."/>
            <person name="Kahar U.M."/>
            <person name="Yaakob A.S."/>
            <person name="Chan C.S."/>
            <person name="Goh K.M."/>
        </authorList>
    </citation>
    <scope>NUCLEOTIDE SEQUENCE [LARGE SCALE GENOMIC DNA]</scope>
    <source>
        <strain evidence="5 6">AB04</strain>
    </source>
</reference>
<dbReference type="RefSeq" id="WP_042535722.1">
    <property type="nucleotide sequence ID" value="NZ_JXTG01000012.1"/>
</dbReference>
<feature type="domain" description="ABC transporter" evidence="4">
    <location>
        <begin position="4"/>
        <end position="252"/>
    </location>
</feature>
<dbReference type="Proteomes" id="UP000032047">
    <property type="component" value="Unassembled WGS sequence"/>
</dbReference>
<dbReference type="Pfam" id="PF00005">
    <property type="entry name" value="ABC_tran"/>
    <property type="match status" value="1"/>
</dbReference>